<comment type="caution">
    <text evidence="5">The sequence shown here is derived from an EMBL/GenBank/DDBJ whole genome shotgun (WGS) entry which is preliminary data.</text>
</comment>
<evidence type="ECO:0000256" key="3">
    <source>
        <dbReference type="SAM" id="Phobius"/>
    </source>
</evidence>
<dbReference type="PANTHER" id="PTHR24220">
    <property type="entry name" value="IMPORT ATP-BINDING PROTEIN"/>
    <property type="match status" value="1"/>
</dbReference>
<dbReference type="InterPro" id="IPR017871">
    <property type="entry name" value="ABC_transporter-like_CS"/>
</dbReference>
<evidence type="ECO:0000313" key="5">
    <source>
        <dbReference type="EMBL" id="RGO06500.1"/>
    </source>
</evidence>
<evidence type="ECO:0000256" key="2">
    <source>
        <dbReference type="ARBA" id="ARBA00022840"/>
    </source>
</evidence>
<keyword evidence="3" id="KW-1133">Transmembrane helix</keyword>
<feature type="transmembrane region" description="Helical" evidence="3">
    <location>
        <begin position="260"/>
        <end position="278"/>
    </location>
</feature>
<feature type="transmembrane region" description="Helical" evidence="3">
    <location>
        <begin position="584"/>
        <end position="604"/>
    </location>
</feature>
<accession>A0A3E5FM28</accession>
<dbReference type="GO" id="GO:0005524">
    <property type="term" value="F:ATP binding"/>
    <property type="evidence" value="ECO:0007669"/>
    <property type="project" value="UniProtKB-KW"/>
</dbReference>
<name>A0A3E5FM28_9FIRM</name>
<dbReference type="PROSITE" id="PS50893">
    <property type="entry name" value="ABC_TRANSPORTER_2"/>
    <property type="match status" value="1"/>
</dbReference>
<dbReference type="EMBL" id="QSVF01000052">
    <property type="protein sequence ID" value="RGO06500.1"/>
    <property type="molecule type" value="Genomic_DNA"/>
</dbReference>
<dbReference type="GO" id="GO:0005886">
    <property type="term" value="C:plasma membrane"/>
    <property type="evidence" value="ECO:0007669"/>
    <property type="project" value="TreeGrafter"/>
</dbReference>
<keyword evidence="3" id="KW-0812">Transmembrane</keyword>
<dbReference type="Pfam" id="PF00005">
    <property type="entry name" value="ABC_tran"/>
    <property type="match status" value="1"/>
</dbReference>
<dbReference type="InterPro" id="IPR015854">
    <property type="entry name" value="ABC_transpr_LolD-like"/>
</dbReference>
<evidence type="ECO:0000259" key="4">
    <source>
        <dbReference type="PROSITE" id="PS50893"/>
    </source>
</evidence>
<dbReference type="PROSITE" id="PS00211">
    <property type="entry name" value="ABC_TRANSPORTER_1"/>
    <property type="match status" value="1"/>
</dbReference>
<organism evidence="5 6">
    <name type="scientific">Thomasclavelia spiroformis</name>
    <dbReference type="NCBI Taxonomy" id="29348"/>
    <lineage>
        <taxon>Bacteria</taxon>
        <taxon>Bacillati</taxon>
        <taxon>Bacillota</taxon>
        <taxon>Erysipelotrichia</taxon>
        <taxon>Erysipelotrichales</taxon>
        <taxon>Coprobacillaceae</taxon>
        <taxon>Thomasclavelia</taxon>
    </lineage>
</organism>
<keyword evidence="3" id="KW-0472">Membrane</keyword>
<dbReference type="InterPro" id="IPR003439">
    <property type="entry name" value="ABC_transporter-like_ATP-bd"/>
</dbReference>
<sequence>MIKKQMEGDNMIELKNINISFGKKECIKNGHFKAYPYQITSIIGESGTGKSSLLYLIAMLTSKSCKYYYNGKLLEFNEKDKSNFRNKEISFIIQDSILIDTISVEENIKLYLQMSKSNYTVDDLLKEINLQDKKHAMPNNLSGGERQRVALACAIAKDSKIILGDEITSALDDENKKIVTKILRKCANQGKIVILVSHEDNIIENSDRIYRIEHLELILEKETSINSNTNSEVDNRNNTSCFRIFKNLFYSNKINNLRRLLISVVVMSFIFLSASIFVTSNEKLNNENYSTNNLSINKLLAVSDESGFFHQIDGQLGCSIHFIENQEPLDTSIINQLNNLDHIKKSYDYYTFNYSMSSGNGIFENMTIKVFRDNKEILKRSNENTISVDKDYPFSIIPFFPEDEFVSNDSGIYVNSNMAYYYNIEVGDILELEINVPYAMLELNNQETLTLDDNIEAKAYNPVSCLGNRVPYKGKVIGIIDSNSQLDNEVYLHHSIMENMINEQVEKYQKNEIEINYNIFEGYSSIMDLKPYAKAIFVDKKENVLKVQNDINEISDAVFAYNEYQSILELENNSEQIKNDTIKLAIVCILIIVIGVIIIEIFYLKKYKSTYMMLKLIGYSEKKKNKIFIIHGLYQGLIILCTAMIVYIIGSIPLIIALKTKENILLVRSSFPDFYNTFTGYAVFSWQHFIFFTCILGLVLIVSHLGMKVFYDRIDTIKWLRGK</sequence>
<evidence type="ECO:0000313" key="6">
    <source>
        <dbReference type="Proteomes" id="UP000261087"/>
    </source>
</evidence>
<dbReference type="GO" id="GO:0022857">
    <property type="term" value="F:transmembrane transporter activity"/>
    <property type="evidence" value="ECO:0007669"/>
    <property type="project" value="TreeGrafter"/>
</dbReference>
<protein>
    <submittedName>
        <fullName evidence="5">ATP-binding cassette domain-containing protein</fullName>
    </submittedName>
</protein>
<feature type="domain" description="ABC transporter" evidence="4">
    <location>
        <begin position="12"/>
        <end position="245"/>
    </location>
</feature>
<evidence type="ECO:0000256" key="1">
    <source>
        <dbReference type="ARBA" id="ARBA00022741"/>
    </source>
</evidence>
<keyword evidence="1" id="KW-0547">Nucleotide-binding</keyword>
<dbReference type="AlphaFoldDB" id="A0A3E5FM28"/>
<dbReference type="PANTHER" id="PTHR24220:SF86">
    <property type="entry name" value="ABC TRANSPORTER ABCH.1"/>
    <property type="match status" value="1"/>
</dbReference>
<dbReference type="SMART" id="SM00382">
    <property type="entry name" value="AAA"/>
    <property type="match status" value="1"/>
</dbReference>
<feature type="transmembrane region" description="Helical" evidence="3">
    <location>
        <begin position="632"/>
        <end position="658"/>
    </location>
</feature>
<reference evidence="5 6" key="1">
    <citation type="submission" date="2018-08" db="EMBL/GenBank/DDBJ databases">
        <title>A genome reference for cultivated species of the human gut microbiota.</title>
        <authorList>
            <person name="Zou Y."/>
            <person name="Xue W."/>
            <person name="Luo G."/>
        </authorList>
    </citation>
    <scope>NUCLEOTIDE SEQUENCE [LARGE SCALE GENOMIC DNA]</scope>
    <source>
        <strain evidence="5 6">OM02-6</strain>
    </source>
</reference>
<dbReference type="Proteomes" id="UP000261087">
    <property type="component" value="Unassembled WGS sequence"/>
</dbReference>
<gene>
    <name evidence="5" type="ORF">DXB31_11800</name>
</gene>
<dbReference type="InterPro" id="IPR027417">
    <property type="entry name" value="P-loop_NTPase"/>
</dbReference>
<dbReference type="GO" id="GO:0016887">
    <property type="term" value="F:ATP hydrolysis activity"/>
    <property type="evidence" value="ECO:0007669"/>
    <property type="project" value="InterPro"/>
</dbReference>
<dbReference type="SUPFAM" id="SSF52540">
    <property type="entry name" value="P-loop containing nucleoside triphosphate hydrolases"/>
    <property type="match status" value="1"/>
</dbReference>
<dbReference type="InterPro" id="IPR003593">
    <property type="entry name" value="AAA+_ATPase"/>
</dbReference>
<feature type="transmembrane region" description="Helical" evidence="3">
    <location>
        <begin position="678"/>
        <end position="703"/>
    </location>
</feature>
<proteinExistence type="predicted"/>
<keyword evidence="2 5" id="KW-0067">ATP-binding</keyword>
<dbReference type="Gene3D" id="3.40.50.300">
    <property type="entry name" value="P-loop containing nucleotide triphosphate hydrolases"/>
    <property type="match status" value="1"/>
</dbReference>